<feature type="chain" id="PRO_5021744339" description="Secreted protein" evidence="2">
    <location>
        <begin position="27"/>
        <end position="138"/>
    </location>
</feature>
<feature type="region of interest" description="Disordered" evidence="1">
    <location>
        <begin position="27"/>
        <end position="61"/>
    </location>
</feature>
<proteinExistence type="predicted"/>
<feature type="signal peptide" evidence="2">
    <location>
        <begin position="1"/>
        <end position="26"/>
    </location>
</feature>
<dbReference type="EMBL" id="CP036525">
    <property type="protein sequence ID" value="QDT05078.1"/>
    <property type="molecule type" value="Genomic_DNA"/>
</dbReference>
<sequence precursor="true">MKFVTKHFASVVLVISVCSLCNDAQAQSGSRGNGYSAPAMSAPPTPRMSRVPKQSLSAPSVAPVHSQPMAVGFGCASGDCSGSVSASPSVSYWPSMTYPSYTTSQPASTQYRQSHYRSVPATCSNGQCHTRRRMFRHR</sequence>
<evidence type="ECO:0008006" key="5">
    <source>
        <dbReference type="Google" id="ProtNLM"/>
    </source>
</evidence>
<protein>
    <recommendedName>
        <fullName evidence="5">Secreted protein</fullName>
    </recommendedName>
</protein>
<keyword evidence="4" id="KW-1185">Reference proteome</keyword>
<reference evidence="3 4" key="1">
    <citation type="submission" date="2019-02" db="EMBL/GenBank/DDBJ databases">
        <title>Deep-cultivation of Planctomycetes and their phenomic and genomic characterization uncovers novel biology.</title>
        <authorList>
            <person name="Wiegand S."/>
            <person name="Jogler M."/>
            <person name="Boedeker C."/>
            <person name="Pinto D."/>
            <person name="Vollmers J."/>
            <person name="Rivas-Marin E."/>
            <person name="Kohn T."/>
            <person name="Peeters S.H."/>
            <person name="Heuer A."/>
            <person name="Rast P."/>
            <person name="Oberbeckmann S."/>
            <person name="Bunk B."/>
            <person name="Jeske O."/>
            <person name="Meyerdierks A."/>
            <person name="Storesund J.E."/>
            <person name="Kallscheuer N."/>
            <person name="Luecker S."/>
            <person name="Lage O.M."/>
            <person name="Pohl T."/>
            <person name="Merkel B.J."/>
            <person name="Hornburger P."/>
            <person name="Mueller R.-W."/>
            <person name="Bruemmer F."/>
            <person name="Labrenz M."/>
            <person name="Spormann A.M."/>
            <person name="Op den Camp H."/>
            <person name="Overmann J."/>
            <person name="Amann R."/>
            <person name="Jetten M.S.M."/>
            <person name="Mascher T."/>
            <person name="Medema M.H."/>
            <person name="Devos D.P."/>
            <person name="Kaster A.-K."/>
            <person name="Ovreas L."/>
            <person name="Rohde M."/>
            <person name="Galperin M.Y."/>
            <person name="Jogler C."/>
        </authorList>
    </citation>
    <scope>NUCLEOTIDE SEQUENCE [LARGE SCALE GENOMIC DNA]</scope>
    <source>
        <strain evidence="3 4">K22_7</strain>
    </source>
</reference>
<name>A0A517NDE6_9BACT</name>
<keyword evidence="2" id="KW-0732">Signal</keyword>
<evidence type="ECO:0000256" key="1">
    <source>
        <dbReference type="SAM" id="MobiDB-lite"/>
    </source>
</evidence>
<evidence type="ECO:0000313" key="4">
    <source>
        <dbReference type="Proteomes" id="UP000318538"/>
    </source>
</evidence>
<dbReference type="KEGG" id="rlc:K227x_34760"/>
<dbReference type="AlphaFoldDB" id="A0A517NDE6"/>
<organism evidence="3 4">
    <name type="scientific">Rubripirellula lacrimiformis</name>
    <dbReference type="NCBI Taxonomy" id="1930273"/>
    <lineage>
        <taxon>Bacteria</taxon>
        <taxon>Pseudomonadati</taxon>
        <taxon>Planctomycetota</taxon>
        <taxon>Planctomycetia</taxon>
        <taxon>Pirellulales</taxon>
        <taxon>Pirellulaceae</taxon>
        <taxon>Rubripirellula</taxon>
    </lineage>
</organism>
<evidence type="ECO:0000313" key="3">
    <source>
        <dbReference type="EMBL" id="QDT05078.1"/>
    </source>
</evidence>
<dbReference type="Proteomes" id="UP000318538">
    <property type="component" value="Chromosome"/>
</dbReference>
<evidence type="ECO:0000256" key="2">
    <source>
        <dbReference type="SAM" id="SignalP"/>
    </source>
</evidence>
<gene>
    <name evidence="3" type="ORF">K227x_34760</name>
</gene>
<accession>A0A517NDE6</accession>